<evidence type="ECO:0000259" key="2">
    <source>
        <dbReference type="Pfam" id="PF00857"/>
    </source>
</evidence>
<dbReference type="Gene3D" id="3.40.50.850">
    <property type="entry name" value="Isochorismatase-like"/>
    <property type="match status" value="1"/>
</dbReference>
<evidence type="ECO:0000313" key="3">
    <source>
        <dbReference type="EMBL" id="KAJ9643741.1"/>
    </source>
</evidence>
<dbReference type="EMBL" id="JAPDRN010000007">
    <property type="protein sequence ID" value="KAJ9643741.1"/>
    <property type="molecule type" value="Genomic_DNA"/>
</dbReference>
<dbReference type="Pfam" id="PF00857">
    <property type="entry name" value="Isochorismatase"/>
    <property type="match status" value="1"/>
</dbReference>
<dbReference type="InterPro" id="IPR000868">
    <property type="entry name" value="Isochorismatase-like_dom"/>
</dbReference>
<evidence type="ECO:0000256" key="1">
    <source>
        <dbReference type="ARBA" id="ARBA00006336"/>
    </source>
</evidence>
<dbReference type="Proteomes" id="UP001172681">
    <property type="component" value="Unassembled WGS sequence"/>
</dbReference>
<keyword evidence="4" id="KW-1185">Reference proteome</keyword>
<accession>A0AA38YC50</accession>
<dbReference type="SUPFAM" id="SSF52499">
    <property type="entry name" value="Isochorismatase-like hydrolases"/>
    <property type="match status" value="1"/>
</dbReference>
<dbReference type="AlphaFoldDB" id="A0AA38YC50"/>
<proteinExistence type="inferred from homology"/>
<organism evidence="3 4">
    <name type="scientific">Knufia peltigerae</name>
    <dbReference type="NCBI Taxonomy" id="1002370"/>
    <lineage>
        <taxon>Eukaryota</taxon>
        <taxon>Fungi</taxon>
        <taxon>Dikarya</taxon>
        <taxon>Ascomycota</taxon>
        <taxon>Pezizomycotina</taxon>
        <taxon>Eurotiomycetes</taxon>
        <taxon>Chaetothyriomycetidae</taxon>
        <taxon>Chaetothyriales</taxon>
        <taxon>Trichomeriaceae</taxon>
        <taxon>Knufia</taxon>
    </lineage>
</organism>
<feature type="domain" description="Isochorismatase-like" evidence="2">
    <location>
        <begin position="1"/>
        <end position="52"/>
    </location>
</feature>
<comment type="caution">
    <text evidence="3">The sequence shown here is derived from an EMBL/GenBank/DDBJ whole genome shotgun (WGS) entry which is preliminary data.</text>
</comment>
<reference evidence="3" key="1">
    <citation type="submission" date="2022-10" db="EMBL/GenBank/DDBJ databases">
        <title>Culturing micro-colonial fungi from biological soil crusts in the Mojave desert and describing Neophaeococcomyces mojavensis, and introducing the new genera and species Taxawa tesnikishii.</title>
        <authorList>
            <person name="Kurbessoian T."/>
            <person name="Stajich J.E."/>
        </authorList>
    </citation>
    <scope>NUCLEOTIDE SEQUENCE</scope>
    <source>
        <strain evidence="3">TK_35</strain>
    </source>
</reference>
<dbReference type="InterPro" id="IPR036380">
    <property type="entry name" value="Isochorismatase-like_sf"/>
</dbReference>
<name>A0AA38YC50_9EURO</name>
<sequence>MTDVCCDASAKPAFSRGYETWFVSDATGSGNKSQHLAGLKCYSFAYGDVLKTTEVLDRLKL</sequence>
<evidence type="ECO:0000313" key="4">
    <source>
        <dbReference type="Proteomes" id="UP001172681"/>
    </source>
</evidence>
<gene>
    <name evidence="3" type="ORF">H2204_001886</name>
</gene>
<comment type="similarity">
    <text evidence="1">Belongs to the isochorismatase family.</text>
</comment>
<protein>
    <recommendedName>
        <fullName evidence="2">Isochorismatase-like domain-containing protein</fullName>
    </recommendedName>
</protein>